<proteinExistence type="predicted"/>
<organism evidence="1 2">
    <name type="scientific">Sphingobacterium multivorum</name>
    <dbReference type="NCBI Taxonomy" id="28454"/>
    <lineage>
        <taxon>Bacteria</taxon>
        <taxon>Pseudomonadati</taxon>
        <taxon>Bacteroidota</taxon>
        <taxon>Sphingobacteriia</taxon>
        <taxon>Sphingobacteriales</taxon>
        <taxon>Sphingobacteriaceae</taxon>
        <taxon>Sphingobacterium</taxon>
    </lineage>
</organism>
<evidence type="ECO:0000313" key="1">
    <source>
        <dbReference type="EMBL" id="VXD04622.1"/>
    </source>
</evidence>
<dbReference type="AlphaFoldDB" id="A0A654DGA7"/>
<reference evidence="1 2" key="1">
    <citation type="submission" date="2019-10" db="EMBL/GenBank/DDBJ databases">
        <authorList>
            <person name="Karimi E."/>
        </authorList>
    </citation>
    <scope>NUCLEOTIDE SEQUENCE [LARGE SCALE GENOMIC DNA]</scope>
    <source>
        <strain evidence="1">Sphingobacterium sp. 8BC</strain>
    </source>
</reference>
<name>A0A654DGA7_SPHMU</name>
<accession>A0A654DGA7</accession>
<gene>
    <name evidence="1" type="ORF">SPHINGO8BC_60260</name>
</gene>
<sequence>MTTTINNNIFKIQLIRLLKKRCKETSICRRSKALSIMRLTSRMIHDPIKYISKAEITAVIIRGAQAMAEEIKLFQCSWTSFNAKLFIVIFY</sequence>
<dbReference type="EMBL" id="CABWMV010000025">
    <property type="protein sequence ID" value="VXD04622.1"/>
    <property type="molecule type" value="Genomic_DNA"/>
</dbReference>
<evidence type="ECO:0000313" key="2">
    <source>
        <dbReference type="Proteomes" id="UP000432350"/>
    </source>
</evidence>
<dbReference type="Proteomes" id="UP000432350">
    <property type="component" value="Unassembled WGS sequence"/>
</dbReference>
<protein>
    <submittedName>
        <fullName evidence="1">Uncharacterized protein</fullName>
    </submittedName>
</protein>